<dbReference type="PROSITE" id="PS51257">
    <property type="entry name" value="PROKAR_LIPOPROTEIN"/>
    <property type="match status" value="1"/>
</dbReference>
<dbReference type="RefSeq" id="WP_135472923.1">
    <property type="nucleotide sequence ID" value="NZ_CP039394.1"/>
</dbReference>
<name>A0A4P7VS51_9BACT</name>
<gene>
    <name evidence="1" type="ORF">E7746_14825</name>
</gene>
<keyword evidence="1" id="KW-0614">Plasmid</keyword>
<dbReference type="EMBL" id="CP039394">
    <property type="protein sequence ID" value="QCD37209.1"/>
    <property type="molecule type" value="Genomic_DNA"/>
</dbReference>
<dbReference type="KEGG" id="mgod:E7746_14825"/>
<dbReference type="Proteomes" id="UP000297031">
    <property type="component" value="Plasmid pTAA-4-1"/>
</dbReference>
<evidence type="ECO:0000313" key="1">
    <source>
        <dbReference type="EMBL" id="QCD37209.1"/>
    </source>
</evidence>
<geneLocation type="plasmid" evidence="2">
    <name>ptaa-4-1</name>
</geneLocation>
<evidence type="ECO:0000313" key="2">
    <source>
        <dbReference type="Proteomes" id="UP000297031"/>
    </source>
</evidence>
<sequence length="176" mass="19514">MRNIGICAMLFLCACSNNLEKSEVVNYVDGLVGMYPNYRSNEIAESAILDSIANHQRPIGQLASDLSGVKFKFIRLIENQNDGRYSALFVSDGCMSDIDNPNGNPKHLMTNIHIRVLGKVDSEMAAKLDGNARYSISGILHAWDAKDVFSVTDRIGASFDFGTYILEEMTIKKVEK</sequence>
<organism evidence="1 2">
    <name type="scientific">Muribaculum gordoncarteri</name>
    <dbReference type="NCBI Taxonomy" id="2530390"/>
    <lineage>
        <taxon>Bacteria</taxon>
        <taxon>Pseudomonadati</taxon>
        <taxon>Bacteroidota</taxon>
        <taxon>Bacteroidia</taxon>
        <taxon>Bacteroidales</taxon>
        <taxon>Muribaculaceae</taxon>
        <taxon>Muribaculum</taxon>
    </lineage>
</organism>
<dbReference type="GeneID" id="82151235"/>
<dbReference type="AlphaFoldDB" id="A0A4P7VS51"/>
<proteinExistence type="predicted"/>
<reference evidence="1 2" key="1">
    <citation type="submission" date="2019-02" db="EMBL/GenBank/DDBJ databases">
        <title>Isolation and identification of novel species under the genus Muribaculum.</title>
        <authorList>
            <person name="Miyake S."/>
            <person name="Ding Y."/>
            <person name="Low A."/>
            <person name="Soh M."/>
            <person name="Seedorf H."/>
        </authorList>
    </citation>
    <scope>NUCLEOTIDE SEQUENCE [LARGE SCALE GENOMIC DNA]</scope>
    <source>
        <strain evidence="1 2">TLL-A4</strain>
        <plasmid evidence="2">ptaa-4-1</plasmid>
    </source>
</reference>
<protein>
    <submittedName>
        <fullName evidence="1">Uncharacterized protein</fullName>
    </submittedName>
</protein>
<keyword evidence="2" id="KW-1185">Reference proteome</keyword>
<accession>A0A4P7VS51</accession>